<dbReference type="AlphaFoldDB" id="C6XV08"/>
<sequence length="278" mass="31294">MAIVALNPSGIMKAIYFPILLLFLCSCSRKPKHPQAGLINQRTAASMSEKDILQYADSIDANSKDLEKQTSLVYQLGDQLMYASQYSWNGSSIMFIEYISNEGLSNQTRKYYLKNDSLVLVKEKISMDGENAQKYTESRAYIRNNIVFKKESRLAVTEAALKSNKYTLQQTPAKNNQEFAENILRLKDAVRASNKFEVVFDNIISVAEESRILLKNKLPDGYSATVVVRDQDAFIDSLISIPAVFKDKKLNFKWQVNDKEAVYVPVAASVTSASGLNR</sequence>
<proteinExistence type="predicted"/>
<reference evidence="1 2" key="1">
    <citation type="journal article" date="2009" name="Stand. Genomic Sci.">
        <title>Complete genome sequence of Pedobacter heparinus type strain (HIM 762-3).</title>
        <authorList>
            <person name="Han C."/>
            <person name="Spring S."/>
            <person name="Lapidus A."/>
            <person name="Del Rio T.G."/>
            <person name="Tice H."/>
            <person name="Copeland A."/>
            <person name="Cheng J.F."/>
            <person name="Lucas S."/>
            <person name="Chen F."/>
            <person name="Nolan M."/>
            <person name="Bruce D."/>
            <person name="Goodwin L."/>
            <person name="Pitluck S."/>
            <person name="Ivanova N."/>
            <person name="Mavromatis K."/>
            <person name="Mikhailova N."/>
            <person name="Pati A."/>
            <person name="Chen A."/>
            <person name="Palaniappan K."/>
            <person name="Land M."/>
            <person name="Hauser L."/>
            <person name="Chang Y.J."/>
            <person name="Jeffries C.C."/>
            <person name="Saunders E."/>
            <person name="Chertkov O."/>
            <person name="Brettin T."/>
            <person name="Goker M."/>
            <person name="Rohde M."/>
            <person name="Bristow J."/>
            <person name="Eisen J.A."/>
            <person name="Markowitz V."/>
            <person name="Hugenholtz P."/>
            <person name="Kyrpides N.C."/>
            <person name="Klenk H.P."/>
            <person name="Detter J.C."/>
        </authorList>
    </citation>
    <scope>NUCLEOTIDE SEQUENCE [LARGE SCALE GENOMIC DNA]</scope>
    <source>
        <strain evidence="2">ATCC 13125 / DSM 2366 / CIP 104194 / JCM 7457 / NBRC 12017 / NCIMB 9290 / NRRL B-14731 / HIM 762-3</strain>
    </source>
</reference>
<dbReference type="STRING" id="485917.Phep_3825"/>
<accession>C6XV08</accession>
<dbReference type="Proteomes" id="UP000000852">
    <property type="component" value="Chromosome"/>
</dbReference>
<dbReference type="eggNOG" id="ENOG50338E8">
    <property type="taxonomic scope" value="Bacteria"/>
</dbReference>
<name>C6XV08_PEDHD</name>
<organism evidence="1 2">
    <name type="scientific">Pedobacter heparinus (strain ATCC 13125 / DSM 2366 / CIP 104194 / JCM 7457 / NBRC 12017 / NCIMB 9290 / NRRL B-14731 / HIM 762-3)</name>
    <dbReference type="NCBI Taxonomy" id="485917"/>
    <lineage>
        <taxon>Bacteria</taxon>
        <taxon>Pseudomonadati</taxon>
        <taxon>Bacteroidota</taxon>
        <taxon>Sphingobacteriia</taxon>
        <taxon>Sphingobacteriales</taxon>
        <taxon>Sphingobacteriaceae</taxon>
        <taxon>Pedobacter</taxon>
    </lineage>
</organism>
<dbReference type="EMBL" id="CP001681">
    <property type="protein sequence ID" value="ACU06016.1"/>
    <property type="molecule type" value="Genomic_DNA"/>
</dbReference>
<evidence type="ECO:0000313" key="1">
    <source>
        <dbReference type="EMBL" id="ACU06016.1"/>
    </source>
</evidence>
<dbReference type="KEGG" id="phe:Phep_3825"/>
<protein>
    <submittedName>
        <fullName evidence="1">Uncharacterized protein</fullName>
    </submittedName>
</protein>
<dbReference type="HOGENOM" id="CLU_1000582_0_0_10"/>
<evidence type="ECO:0000313" key="2">
    <source>
        <dbReference type="Proteomes" id="UP000000852"/>
    </source>
</evidence>
<gene>
    <name evidence="1" type="ordered locus">Phep_3825</name>
</gene>
<keyword evidence="2" id="KW-1185">Reference proteome</keyword>